<dbReference type="AlphaFoldDB" id="A0A0R1LJK1"/>
<dbReference type="STRING" id="1423715.FD25_GL002418"/>
<dbReference type="RefSeq" id="WP_057801213.1">
    <property type="nucleotide sequence ID" value="NZ_AZDV01000005.1"/>
</dbReference>
<feature type="signal peptide" evidence="1">
    <location>
        <begin position="1"/>
        <end position="27"/>
    </location>
</feature>
<accession>A0A0R1LJK1</accession>
<dbReference type="PATRIC" id="fig|1423715.3.peg.2495"/>
<gene>
    <name evidence="2" type="ORF">FD25_GL002418</name>
</gene>
<evidence type="ECO:0000313" key="3">
    <source>
        <dbReference type="Proteomes" id="UP000051955"/>
    </source>
</evidence>
<sequence length="456" mass="49464">MKKQLVLGLTAGLALWGLGAAATTAHAATKTLGPYQALKSWGKNRHVIATGTNALYTQPGYLKSARVVAPKRTMARLGGSSSSADIFFAYGARVVSNGSVYYRVVTMNKRYRGYVYGGKTLNTFAQGVAPFKTVKKLPLPTNAKESFRLKNVHQNPVWRNPQYTWYGMTQKETVPASAVNDSLTIIGAEAKTREGSTYYLVTGPHFSGWVYAGGLVNQTAQAVPQNADTVHVVYQTADHQTVGNKNYTLQTTRSNPAKQYQTSFLANQAERVVGVAAPVSLTQFVQDNVPTGYQLNELVSKFAILSGQFINLNVIKRDAPQPATSPLKLRFTSIAADSSLIQPLRPESLTAGFPKLTAQEQKGFTGPTGKMVSLGDLPAFQAGGKLNQLYSYTLDAETAHPFHYVYTFAGDSTDGSTGQADQHARYGQVITAYYHLQRVAGVAPTQNFSGNTDYLF</sequence>
<keyword evidence="3" id="KW-1185">Reference proteome</keyword>
<comment type="caution">
    <text evidence="2">The sequence shown here is derived from an EMBL/GenBank/DDBJ whole genome shotgun (WGS) entry which is preliminary data.</text>
</comment>
<proteinExistence type="predicted"/>
<organism evidence="2 3">
    <name type="scientific">Levilactobacillus acidifarinae DSM 19394 = JCM 15949</name>
    <dbReference type="NCBI Taxonomy" id="1423715"/>
    <lineage>
        <taxon>Bacteria</taxon>
        <taxon>Bacillati</taxon>
        <taxon>Bacillota</taxon>
        <taxon>Bacilli</taxon>
        <taxon>Lactobacillales</taxon>
        <taxon>Lactobacillaceae</taxon>
        <taxon>Levilactobacillus</taxon>
    </lineage>
</organism>
<dbReference type="Proteomes" id="UP000051955">
    <property type="component" value="Unassembled WGS sequence"/>
</dbReference>
<feature type="chain" id="PRO_5006407370" description="GW domain-containing protein" evidence="1">
    <location>
        <begin position="28"/>
        <end position="456"/>
    </location>
</feature>
<dbReference type="EMBL" id="AZDV01000005">
    <property type="protein sequence ID" value="KRK95957.1"/>
    <property type="molecule type" value="Genomic_DNA"/>
</dbReference>
<keyword evidence="1" id="KW-0732">Signal</keyword>
<name>A0A0R1LJK1_9LACO</name>
<evidence type="ECO:0000256" key="1">
    <source>
        <dbReference type="SAM" id="SignalP"/>
    </source>
</evidence>
<dbReference type="OrthoDB" id="2329257at2"/>
<reference evidence="2 3" key="1">
    <citation type="journal article" date="2015" name="Genome Announc.">
        <title>Expanding the biotechnology potential of lactobacilli through comparative genomics of 213 strains and associated genera.</title>
        <authorList>
            <person name="Sun Z."/>
            <person name="Harris H.M."/>
            <person name="McCann A."/>
            <person name="Guo C."/>
            <person name="Argimon S."/>
            <person name="Zhang W."/>
            <person name="Yang X."/>
            <person name="Jeffery I.B."/>
            <person name="Cooney J.C."/>
            <person name="Kagawa T.F."/>
            <person name="Liu W."/>
            <person name="Song Y."/>
            <person name="Salvetti E."/>
            <person name="Wrobel A."/>
            <person name="Rasinkangas P."/>
            <person name="Parkhill J."/>
            <person name="Rea M.C."/>
            <person name="O'Sullivan O."/>
            <person name="Ritari J."/>
            <person name="Douillard F.P."/>
            <person name="Paul Ross R."/>
            <person name="Yang R."/>
            <person name="Briner A.E."/>
            <person name="Felis G.E."/>
            <person name="de Vos W.M."/>
            <person name="Barrangou R."/>
            <person name="Klaenhammer T.R."/>
            <person name="Caufield P.W."/>
            <person name="Cui Y."/>
            <person name="Zhang H."/>
            <person name="O'Toole P.W."/>
        </authorList>
    </citation>
    <scope>NUCLEOTIDE SEQUENCE [LARGE SCALE GENOMIC DNA]</scope>
    <source>
        <strain evidence="2 3">DSM 19394</strain>
    </source>
</reference>
<evidence type="ECO:0000313" key="2">
    <source>
        <dbReference type="EMBL" id="KRK95957.1"/>
    </source>
</evidence>
<protein>
    <recommendedName>
        <fullName evidence="4">GW domain-containing protein</fullName>
    </recommendedName>
</protein>
<evidence type="ECO:0008006" key="4">
    <source>
        <dbReference type="Google" id="ProtNLM"/>
    </source>
</evidence>